<sequence>MKNGPSIQALLETTQSEQVLTLPAYLFFIETVDVPSVVNPDELDDFAEITMESASPFPLEHIYWGYLADLTKGKLLLYAAHRDRVRQVAAHEIEAYAWVLPDFAALALSQPQQPVEWILESEESISLIQFDGTGSTPATILVRKPGDAPEQTVNMLRQQLRDSVDEHERSHVRMDSAALDDSGNASFRFTTANTANESDQLLVLPETEQLWKADIRSHEFKKTEKNARKFGALLLKITVWAAAFALLLIVAEGLLLGSGFWLQSRQNKVAQQRPIVDTISEQHSLMTKLEQIEQNDLQPIALLRELNLKRPAGIHFTKAIVEGENQIQLDGVANNVNAMNRYTDMLSQSGLFKLLEQPKTLTRQGKTTFSLLLGFTPPATTTPPPVSKEATDA</sequence>
<keyword evidence="1" id="KW-0812">Transmembrane</keyword>
<dbReference type="KEGG" id="caa:Caka_1640"/>
<name>D5EJR0_CORAD</name>
<keyword evidence="1" id="KW-0472">Membrane</keyword>
<dbReference type="AlphaFoldDB" id="D5EJR0"/>
<feature type="transmembrane region" description="Helical" evidence="1">
    <location>
        <begin position="237"/>
        <end position="262"/>
    </location>
</feature>
<protein>
    <submittedName>
        <fullName evidence="2">Fimbrial assembly family protein</fullName>
    </submittedName>
</protein>
<dbReference type="RefSeq" id="WP_013043381.1">
    <property type="nucleotide sequence ID" value="NC_014008.1"/>
</dbReference>
<dbReference type="HOGENOM" id="CLU_692513_0_0_0"/>
<dbReference type="Proteomes" id="UP000000925">
    <property type="component" value="Chromosome"/>
</dbReference>
<dbReference type="eggNOG" id="COG4972">
    <property type="taxonomic scope" value="Bacteria"/>
</dbReference>
<reference evidence="2 3" key="1">
    <citation type="journal article" date="2010" name="Stand. Genomic Sci.">
        <title>Complete genome sequence of Coraliomargarita akajimensis type strain (04OKA010-24).</title>
        <authorList>
            <person name="Mavromatis K."/>
            <person name="Abt B."/>
            <person name="Brambilla E."/>
            <person name="Lapidus A."/>
            <person name="Copeland A."/>
            <person name="Deshpande S."/>
            <person name="Nolan M."/>
            <person name="Lucas S."/>
            <person name="Tice H."/>
            <person name="Cheng J.F."/>
            <person name="Han C."/>
            <person name="Detter J.C."/>
            <person name="Woyke T."/>
            <person name="Goodwin L."/>
            <person name="Pitluck S."/>
            <person name="Held B."/>
            <person name="Brettin T."/>
            <person name="Tapia R."/>
            <person name="Ivanova N."/>
            <person name="Mikhailova N."/>
            <person name="Pati A."/>
            <person name="Liolios K."/>
            <person name="Chen A."/>
            <person name="Palaniappan K."/>
            <person name="Land M."/>
            <person name="Hauser L."/>
            <person name="Chang Y.J."/>
            <person name="Jeffries C.D."/>
            <person name="Rohde M."/>
            <person name="Goker M."/>
            <person name="Bristow J."/>
            <person name="Eisen J.A."/>
            <person name="Markowitz V."/>
            <person name="Hugenholtz P."/>
            <person name="Klenk H.P."/>
            <person name="Kyrpides N.C."/>
        </authorList>
    </citation>
    <scope>NUCLEOTIDE SEQUENCE [LARGE SCALE GENOMIC DNA]</scope>
    <source>
        <strain evidence="3">DSM 45221 / IAM 15411 / JCM 23193 / KCTC 12865</strain>
    </source>
</reference>
<gene>
    <name evidence="2" type="ordered locus">Caka_1640</name>
</gene>
<evidence type="ECO:0000313" key="2">
    <source>
        <dbReference type="EMBL" id="ADE54659.1"/>
    </source>
</evidence>
<evidence type="ECO:0000256" key="1">
    <source>
        <dbReference type="SAM" id="Phobius"/>
    </source>
</evidence>
<organism evidence="2 3">
    <name type="scientific">Coraliomargarita akajimensis (strain DSM 45221 / IAM 15411 / JCM 23193 / KCTC 12865 / 04OKA010-24)</name>
    <dbReference type="NCBI Taxonomy" id="583355"/>
    <lineage>
        <taxon>Bacteria</taxon>
        <taxon>Pseudomonadati</taxon>
        <taxon>Verrucomicrobiota</taxon>
        <taxon>Opitutia</taxon>
        <taxon>Puniceicoccales</taxon>
        <taxon>Coraliomargaritaceae</taxon>
        <taxon>Coraliomargarita</taxon>
    </lineage>
</organism>
<evidence type="ECO:0000313" key="3">
    <source>
        <dbReference type="Proteomes" id="UP000000925"/>
    </source>
</evidence>
<dbReference type="EMBL" id="CP001998">
    <property type="protein sequence ID" value="ADE54659.1"/>
    <property type="molecule type" value="Genomic_DNA"/>
</dbReference>
<keyword evidence="1" id="KW-1133">Transmembrane helix</keyword>
<accession>D5EJR0</accession>
<dbReference type="STRING" id="583355.Caka_1640"/>
<keyword evidence="3" id="KW-1185">Reference proteome</keyword>
<proteinExistence type="predicted"/>
<dbReference type="OrthoDB" id="193427at2"/>